<evidence type="ECO:0000256" key="10">
    <source>
        <dbReference type="ARBA" id="ARBA00023136"/>
    </source>
</evidence>
<keyword evidence="16" id="KW-1185">Reference proteome</keyword>
<evidence type="ECO:0000256" key="6">
    <source>
        <dbReference type="ARBA" id="ARBA00022882"/>
    </source>
</evidence>
<dbReference type="InterPro" id="IPR000210">
    <property type="entry name" value="BTB/POZ_dom"/>
</dbReference>
<dbReference type="GO" id="GO:0051260">
    <property type="term" value="P:protein homooligomerization"/>
    <property type="evidence" value="ECO:0007669"/>
    <property type="project" value="InterPro"/>
</dbReference>
<dbReference type="Gene3D" id="1.10.287.70">
    <property type="match status" value="1"/>
</dbReference>
<dbReference type="GO" id="GO:0001508">
    <property type="term" value="P:action potential"/>
    <property type="evidence" value="ECO:0007669"/>
    <property type="project" value="TreeGrafter"/>
</dbReference>
<feature type="transmembrane region" description="Helical" evidence="13">
    <location>
        <begin position="389"/>
        <end position="410"/>
    </location>
</feature>
<dbReference type="Gene3D" id="3.30.710.10">
    <property type="entry name" value="Potassium Channel Kv1.1, Chain A"/>
    <property type="match status" value="1"/>
</dbReference>
<keyword evidence="2" id="KW-0813">Transport</keyword>
<dbReference type="InterPro" id="IPR003131">
    <property type="entry name" value="T1-type_BTB"/>
</dbReference>
<gene>
    <name evidence="15" type="ORF">JXQ802_LOCUS6124</name>
</gene>
<dbReference type="EMBL" id="CAJNOL010000095">
    <property type="protein sequence ID" value="CAF0839846.1"/>
    <property type="molecule type" value="Genomic_DNA"/>
</dbReference>
<dbReference type="GO" id="GO:0008076">
    <property type="term" value="C:voltage-gated potassium channel complex"/>
    <property type="evidence" value="ECO:0007669"/>
    <property type="project" value="InterPro"/>
</dbReference>
<keyword evidence="5" id="KW-0631">Potassium channel</keyword>
<evidence type="ECO:0000313" key="16">
    <source>
        <dbReference type="Proteomes" id="UP000663870"/>
    </source>
</evidence>
<keyword evidence="8 13" id="KW-1133">Transmembrane helix</keyword>
<keyword evidence="9" id="KW-0406">Ion transport</keyword>
<evidence type="ECO:0000256" key="8">
    <source>
        <dbReference type="ARBA" id="ARBA00022989"/>
    </source>
</evidence>
<feature type="transmembrane region" description="Helical" evidence="13">
    <location>
        <begin position="228"/>
        <end position="246"/>
    </location>
</feature>
<keyword evidence="7" id="KW-0630">Potassium</keyword>
<dbReference type="SUPFAM" id="SSF54695">
    <property type="entry name" value="POZ domain"/>
    <property type="match status" value="1"/>
</dbReference>
<keyword evidence="6" id="KW-0851">Voltage-gated channel</keyword>
<feature type="compositionally biased region" description="Low complexity" evidence="12">
    <location>
        <begin position="18"/>
        <end position="35"/>
    </location>
</feature>
<dbReference type="PANTHER" id="PTHR11537">
    <property type="entry name" value="VOLTAGE-GATED POTASSIUM CHANNEL"/>
    <property type="match status" value="1"/>
</dbReference>
<evidence type="ECO:0000256" key="7">
    <source>
        <dbReference type="ARBA" id="ARBA00022958"/>
    </source>
</evidence>
<dbReference type="FunFam" id="1.10.287.70:FF:000028">
    <property type="entry name" value="potassium voltage-gated channel subfamily D member 3"/>
    <property type="match status" value="1"/>
</dbReference>
<evidence type="ECO:0000256" key="2">
    <source>
        <dbReference type="ARBA" id="ARBA00022448"/>
    </source>
</evidence>
<feature type="region of interest" description="Disordered" evidence="12">
    <location>
        <begin position="1"/>
        <end position="35"/>
    </location>
</feature>
<proteinExistence type="predicted"/>
<evidence type="ECO:0000313" key="15">
    <source>
        <dbReference type="EMBL" id="CAF0839846.1"/>
    </source>
</evidence>
<accession>A0A813V8Q8</accession>
<dbReference type="AlphaFoldDB" id="A0A813V8Q8"/>
<sequence>MVKMKIFHQSKNNENESIEMNSINDQSSSSEQKSIQQRVFRKKYTSDKWRNSMTNPLKSRRKILSKALITSGDNLIQVNKHISNSTSRKKKHNKQHDRIIINVSGKHYQTYSSTLENYPNTLLGNKQKRMYYWDEQEGEYFFDRHRACFEAILYYYQSNGRLRRPDYVPLDTFLEEVSFFDLGPQAVSQIDKSENVSIIKYIDLPNWFWRRYIWFYLEHPQHSIFGRILHLISMLLTIVSCITLAVETLPKYNEKYTHLCDKQENTTSSNSTTSLCLATLPSPFFIIQTICVSYFTIEFILRLISAPSYYRFILSIYNWVDLSSIIPYFIITGLELHHHELELRGSLITALRVLRILRFLRLVKIYLIFSQLKSLRVLSSTLKESFADFIIMIIILTLLAFMFGTATYFAEENHNEQVFDSIPKATYWGITTITTTGYGDMYPITVLGRIFACACAYFGVATGGILISILVDRYQRVYNRKKFFPEQIIPAVDPNESEHDEKQDFINKRLTEPNRILSNKQILPPTPAPSISSQTYNRQFSRYSALSSQIQFIISLTGNETNDQSIYRTANELLTELTQAVNDNNENINFKLIGHKRDSLNGRISTANEESSSNSQQQIF</sequence>
<evidence type="ECO:0000259" key="14">
    <source>
        <dbReference type="SMART" id="SM00225"/>
    </source>
</evidence>
<dbReference type="Proteomes" id="UP000663870">
    <property type="component" value="Unassembled WGS sequence"/>
</dbReference>
<dbReference type="PANTHER" id="PTHR11537:SF113">
    <property type="entry name" value="POTASSIUM VOLTAGE-GATED CHANNEL PROTEIN SHAKER"/>
    <property type="match status" value="1"/>
</dbReference>
<comment type="caution">
    <text evidence="15">The sequence shown here is derived from an EMBL/GenBank/DDBJ whole genome shotgun (WGS) entry which is preliminary data.</text>
</comment>
<evidence type="ECO:0000256" key="13">
    <source>
        <dbReference type="SAM" id="Phobius"/>
    </source>
</evidence>
<dbReference type="SMART" id="SM00225">
    <property type="entry name" value="BTB"/>
    <property type="match status" value="1"/>
</dbReference>
<evidence type="ECO:0000256" key="4">
    <source>
        <dbReference type="ARBA" id="ARBA00022692"/>
    </source>
</evidence>
<dbReference type="SUPFAM" id="SSF81324">
    <property type="entry name" value="Voltage-gated potassium channels"/>
    <property type="match status" value="1"/>
</dbReference>
<dbReference type="InterPro" id="IPR027359">
    <property type="entry name" value="Volt_channel_dom_sf"/>
</dbReference>
<feature type="domain" description="BTB" evidence="14">
    <location>
        <begin position="97"/>
        <end position="197"/>
    </location>
</feature>
<evidence type="ECO:0000256" key="1">
    <source>
        <dbReference type="ARBA" id="ARBA00004141"/>
    </source>
</evidence>
<comment type="subcellular location">
    <subcellularLocation>
        <location evidence="1">Membrane</location>
        <topology evidence="1">Multi-pass membrane protein</topology>
    </subcellularLocation>
</comment>
<dbReference type="InterPro" id="IPR011333">
    <property type="entry name" value="SKP1/BTB/POZ_sf"/>
</dbReference>
<protein>
    <recommendedName>
        <fullName evidence="14">BTB domain-containing protein</fullName>
    </recommendedName>
</protein>
<dbReference type="InterPro" id="IPR028325">
    <property type="entry name" value="VG_K_chnl"/>
</dbReference>
<feature type="transmembrane region" description="Helical" evidence="13">
    <location>
        <begin position="284"/>
        <end position="304"/>
    </location>
</feature>
<organism evidence="15 16">
    <name type="scientific">Rotaria sordida</name>
    <dbReference type="NCBI Taxonomy" id="392033"/>
    <lineage>
        <taxon>Eukaryota</taxon>
        <taxon>Metazoa</taxon>
        <taxon>Spiralia</taxon>
        <taxon>Gnathifera</taxon>
        <taxon>Rotifera</taxon>
        <taxon>Eurotatoria</taxon>
        <taxon>Bdelloidea</taxon>
        <taxon>Philodinida</taxon>
        <taxon>Philodinidae</taxon>
        <taxon>Rotaria</taxon>
    </lineage>
</organism>
<evidence type="ECO:0000256" key="5">
    <source>
        <dbReference type="ARBA" id="ARBA00022826"/>
    </source>
</evidence>
<keyword evidence="3" id="KW-0633">Potassium transport</keyword>
<evidence type="ECO:0000256" key="12">
    <source>
        <dbReference type="SAM" id="MobiDB-lite"/>
    </source>
</evidence>
<keyword evidence="4 13" id="KW-0812">Transmembrane</keyword>
<dbReference type="Pfam" id="PF02214">
    <property type="entry name" value="BTB_2"/>
    <property type="match status" value="1"/>
</dbReference>
<dbReference type="Pfam" id="PF00520">
    <property type="entry name" value="Ion_trans"/>
    <property type="match status" value="1"/>
</dbReference>
<reference evidence="15" key="1">
    <citation type="submission" date="2021-02" db="EMBL/GenBank/DDBJ databases">
        <authorList>
            <person name="Nowell W R."/>
        </authorList>
    </citation>
    <scope>NUCLEOTIDE SEQUENCE</scope>
</reference>
<dbReference type="PRINTS" id="PR00169">
    <property type="entry name" value="KCHANNEL"/>
</dbReference>
<dbReference type="GO" id="GO:0005251">
    <property type="term" value="F:delayed rectifier potassium channel activity"/>
    <property type="evidence" value="ECO:0007669"/>
    <property type="project" value="TreeGrafter"/>
</dbReference>
<evidence type="ECO:0000256" key="3">
    <source>
        <dbReference type="ARBA" id="ARBA00022538"/>
    </source>
</evidence>
<dbReference type="PRINTS" id="PR01496">
    <property type="entry name" value="SHAKERCHANEL"/>
</dbReference>
<evidence type="ECO:0000256" key="9">
    <source>
        <dbReference type="ARBA" id="ARBA00023065"/>
    </source>
</evidence>
<name>A0A813V8Q8_9BILA</name>
<dbReference type="FunFam" id="3.30.710.10:FF:000157">
    <property type="entry name" value="Potassium channel"/>
    <property type="match status" value="1"/>
</dbReference>
<dbReference type="InterPro" id="IPR005821">
    <property type="entry name" value="Ion_trans_dom"/>
</dbReference>
<dbReference type="InterPro" id="IPR003972">
    <property type="entry name" value="K_chnl_volt-dep_Kv1"/>
</dbReference>
<keyword evidence="11" id="KW-0407">Ion channel</keyword>
<dbReference type="Gene3D" id="1.20.120.350">
    <property type="entry name" value="Voltage-gated potassium channels. Chain C"/>
    <property type="match status" value="1"/>
</dbReference>
<feature type="transmembrane region" description="Helical" evidence="13">
    <location>
        <begin position="446"/>
        <end position="471"/>
    </location>
</feature>
<evidence type="ECO:0000256" key="11">
    <source>
        <dbReference type="ARBA" id="ARBA00023303"/>
    </source>
</evidence>
<keyword evidence="10 13" id="KW-0472">Membrane</keyword>